<evidence type="ECO:0000313" key="3">
    <source>
        <dbReference type="Proteomes" id="UP000619761"/>
    </source>
</evidence>
<dbReference type="Gene3D" id="2.120.10.30">
    <property type="entry name" value="TolB, C-terminal domain"/>
    <property type="match status" value="1"/>
</dbReference>
<accession>A0ABQ3AUG3</accession>
<keyword evidence="3" id="KW-1185">Reference proteome</keyword>
<organism evidence="2 3">
    <name type="scientific">Cellvibrio zantedeschiae</name>
    <dbReference type="NCBI Taxonomy" id="1237077"/>
    <lineage>
        <taxon>Bacteria</taxon>
        <taxon>Pseudomonadati</taxon>
        <taxon>Pseudomonadota</taxon>
        <taxon>Gammaproteobacteria</taxon>
        <taxon>Cellvibrionales</taxon>
        <taxon>Cellvibrionaceae</taxon>
        <taxon>Cellvibrio</taxon>
    </lineage>
</organism>
<dbReference type="Proteomes" id="UP000619761">
    <property type="component" value="Unassembled WGS sequence"/>
</dbReference>
<reference evidence="3" key="1">
    <citation type="journal article" date="2019" name="Int. J. Syst. Evol. Microbiol.">
        <title>The Global Catalogue of Microorganisms (GCM) 10K type strain sequencing project: providing services to taxonomists for standard genome sequencing and annotation.</title>
        <authorList>
            <consortium name="The Broad Institute Genomics Platform"/>
            <consortium name="The Broad Institute Genome Sequencing Center for Infectious Disease"/>
            <person name="Wu L."/>
            <person name="Ma J."/>
        </authorList>
    </citation>
    <scope>NUCLEOTIDE SEQUENCE [LARGE SCALE GENOMIC DNA]</scope>
    <source>
        <strain evidence="3">KCTC 32239</strain>
    </source>
</reference>
<evidence type="ECO:0000313" key="2">
    <source>
        <dbReference type="EMBL" id="GGY67592.1"/>
    </source>
</evidence>
<feature type="chain" id="PRO_5045669849" evidence="1">
    <location>
        <begin position="19"/>
        <end position="502"/>
    </location>
</feature>
<name>A0ABQ3AUG3_9GAMM</name>
<sequence>MKKLLILFYLLFCASTHAAAQWSDYYDVENIPLPDSLDPQIGGLTTLNNGKLVATFHSGEVMIYDPANTRWSTFASGLHEPLGVVQGNDENLYVMQWGELTRLVDNDKNGVAEKYQTVFDDFGVSGNYHEFAFGPAKDSAGNLYISLNVASYYNGVFREVRGDFSPIGFLTQQTMSNWKQENWEVLRNKAGRMYSRVPYRGWVFKIDTKGKATPFASGFRSPDGIGIDEQDQLWVTDNQGDWRGTSPLYHVKQNGFYGHPASLVWRKGWTRNPLEVPVAELNKMQTPASALFPQGELANSPTQPVTTLYPELFGLPKGELLIGEMNQPTLIRFLPEKVNGFVQGALIPFLNKSALGIGNHRLTFGNDGSLYVGKIHLTWAGGEGVTRVTWNKKPFLFAQKVSLQPNGFKILFNQAIGETMPKVSVTRHTYNYHADYGSEKIDLTNVPIISADFNKKRTELFIRLPEIKASYLYTITLDGVADHEGNPLMGDVIRYNVVKKVL</sequence>
<dbReference type="PANTHER" id="PTHR33546:SF1">
    <property type="entry name" value="LARGE, MULTIFUNCTIONAL SECRETED PROTEIN"/>
    <property type="match status" value="1"/>
</dbReference>
<gene>
    <name evidence="2" type="ORF">GCM10011613_09640</name>
</gene>
<dbReference type="EMBL" id="BMYZ01000001">
    <property type="protein sequence ID" value="GGY67592.1"/>
    <property type="molecule type" value="Genomic_DNA"/>
</dbReference>
<evidence type="ECO:0000256" key="1">
    <source>
        <dbReference type="SAM" id="SignalP"/>
    </source>
</evidence>
<dbReference type="InterPro" id="IPR011042">
    <property type="entry name" value="6-blade_b-propeller_TolB-like"/>
</dbReference>
<protein>
    <submittedName>
        <fullName evidence="2">Large multi-functional protein</fullName>
    </submittedName>
</protein>
<dbReference type="SUPFAM" id="SSF63829">
    <property type="entry name" value="Calcium-dependent phosphotriesterase"/>
    <property type="match status" value="1"/>
</dbReference>
<comment type="caution">
    <text evidence="2">The sequence shown here is derived from an EMBL/GenBank/DDBJ whole genome shotgun (WGS) entry which is preliminary data.</text>
</comment>
<dbReference type="PANTHER" id="PTHR33546">
    <property type="entry name" value="LARGE, MULTIFUNCTIONAL SECRETED PROTEIN-RELATED"/>
    <property type="match status" value="1"/>
</dbReference>
<proteinExistence type="predicted"/>
<feature type="signal peptide" evidence="1">
    <location>
        <begin position="1"/>
        <end position="18"/>
    </location>
</feature>
<dbReference type="RefSeq" id="WP_189416408.1">
    <property type="nucleotide sequence ID" value="NZ_BMYZ01000001.1"/>
</dbReference>
<keyword evidence="1" id="KW-0732">Signal</keyword>